<keyword evidence="2" id="KW-0812">Transmembrane</keyword>
<evidence type="ECO:0000259" key="3">
    <source>
        <dbReference type="Pfam" id="PF03703"/>
    </source>
</evidence>
<feature type="transmembrane region" description="Helical" evidence="2">
    <location>
        <begin position="114"/>
        <end position="133"/>
    </location>
</feature>
<evidence type="ECO:0000256" key="1">
    <source>
        <dbReference type="SAM" id="MobiDB-lite"/>
    </source>
</evidence>
<reference evidence="4 5" key="1">
    <citation type="submission" date="2016-10" db="EMBL/GenBank/DDBJ databases">
        <authorList>
            <person name="Varghese N."/>
            <person name="Submissions S."/>
        </authorList>
    </citation>
    <scope>NUCLEOTIDE SEQUENCE [LARGE SCALE GENOMIC DNA]</scope>
    <source>
        <strain evidence="4 5">DSM 18839</strain>
    </source>
</reference>
<dbReference type="EMBL" id="FNBW01000002">
    <property type="protein sequence ID" value="SDF26541.1"/>
    <property type="molecule type" value="Genomic_DNA"/>
</dbReference>
<protein>
    <submittedName>
        <fullName evidence="4">PH domain-containing protein</fullName>
    </submittedName>
</protein>
<sequence length="229" mass="24399">MSNSAVIFGEFDDSRPVTDAPAAMAGDERIVWQGAPDWRRFALSVMKLRTIALYFAVIMAARFAADLVAGQGADAGLISAAWTLCLAVPVLAFLALYARLVARSTRYTVTTRRIVLRIGVAMPMTVTVPVGLVDTIDLRRNADGSGDILIGVLPEQRLSYSVLWPHARPWCFSRPQAALRAVPDAEAVAETIGRMLARQTTKASAQESAQESAAKAPARDTGSVAAAAG</sequence>
<dbReference type="RefSeq" id="WP_093148341.1">
    <property type="nucleotide sequence ID" value="NZ_FNBW01000002.1"/>
</dbReference>
<gene>
    <name evidence="4" type="ORF">SAMN05660686_00807</name>
</gene>
<dbReference type="InterPro" id="IPR005182">
    <property type="entry name" value="YdbS-like_PH"/>
</dbReference>
<dbReference type="AlphaFoldDB" id="A0A8G2BFB5"/>
<dbReference type="Pfam" id="PF03703">
    <property type="entry name" value="bPH_2"/>
    <property type="match status" value="1"/>
</dbReference>
<dbReference type="Proteomes" id="UP000198615">
    <property type="component" value="Unassembled WGS sequence"/>
</dbReference>
<feature type="transmembrane region" description="Helical" evidence="2">
    <location>
        <begin position="48"/>
        <end position="65"/>
    </location>
</feature>
<dbReference type="OrthoDB" id="7345733at2"/>
<comment type="caution">
    <text evidence="4">The sequence shown here is derived from an EMBL/GenBank/DDBJ whole genome shotgun (WGS) entry which is preliminary data.</text>
</comment>
<feature type="domain" description="YdbS-like PH" evidence="3">
    <location>
        <begin position="103"/>
        <end position="192"/>
    </location>
</feature>
<evidence type="ECO:0000313" key="4">
    <source>
        <dbReference type="EMBL" id="SDF26541.1"/>
    </source>
</evidence>
<feature type="compositionally biased region" description="Low complexity" evidence="1">
    <location>
        <begin position="202"/>
        <end position="216"/>
    </location>
</feature>
<keyword evidence="2" id="KW-1133">Transmembrane helix</keyword>
<evidence type="ECO:0000256" key="2">
    <source>
        <dbReference type="SAM" id="Phobius"/>
    </source>
</evidence>
<name>A0A8G2BFB5_9PROT</name>
<dbReference type="InterPro" id="IPR054839">
    <property type="entry name" value="puhB_PGC"/>
</dbReference>
<feature type="transmembrane region" description="Helical" evidence="2">
    <location>
        <begin position="77"/>
        <end position="102"/>
    </location>
</feature>
<feature type="region of interest" description="Disordered" evidence="1">
    <location>
        <begin position="199"/>
        <end position="229"/>
    </location>
</feature>
<keyword evidence="5" id="KW-1185">Reference proteome</keyword>
<evidence type="ECO:0000313" key="5">
    <source>
        <dbReference type="Proteomes" id="UP000198615"/>
    </source>
</evidence>
<proteinExistence type="predicted"/>
<dbReference type="NCBIfam" id="NF040894">
    <property type="entry name" value="puhB_PGC"/>
    <property type="match status" value="1"/>
</dbReference>
<organism evidence="4 5">
    <name type="scientific">Thalassobaculum litoreum DSM 18839</name>
    <dbReference type="NCBI Taxonomy" id="1123362"/>
    <lineage>
        <taxon>Bacteria</taxon>
        <taxon>Pseudomonadati</taxon>
        <taxon>Pseudomonadota</taxon>
        <taxon>Alphaproteobacteria</taxon>
        <taxon>Rhodospirillales</taxon>
        <taxon>Thalassobaculaceae</taxon>
        <taxon>Thalassobaculum</taxon>
    </lineage>
</organism>
<keyword evidence="2" id="KW-0472">Membrane</keyword>
<accession>A0A8G2BFB5</accession>